<comment type="subcellular location">
    <subcellularLocation>
        <location evidence="1 12">Cell membrane</location>
        <topology evidence="1 12">Multi-pass membrane protein</topology>
    </subcellularLocation>
</comment>
<gene>
    <name evidence="12 13" type="primary">crcB</name>
    <name evidence="12" type="synonym">fluC</name>
    <name evidence="13" type="ORF">ACFFU4_09395</name>
</gene>
<keyword evidence="5 12" id="KW-1133">Transmembrane helix</keyword>
<dbReference type="InterPro" id="IPR003691">
    <property type="entry name" value="FluC"/>
</dbReference>
<keyword evidence="8 12" id="KW-0472">Membrane</keyword>
<evidence type="ECO:0000256" key="1">
    <source>
        <dbReference type="ARBA" id="ARBA00004651"/>
    </source>
</evidence>
<evidence type="ECO:0000256" key="10">
    <source>
        <dbReference type="ARBA" id="ARBA00035120"/>
    </source>
</evidence>
<evidence type="ECO:0000256" key="8">
    <source>
        <dbReference type="ARBA" id="ARBA00023136"/>
    </source>
</evidence>
<evidence type="ECO:0000256" key="7">
    <source>
        <dbReference type="ARBA" id="ARBA00023065"/>
    </source>
</evidence>
<evidence type="ECO:0000256" key="11">
    <source>
        <dbReference type="ARBA" id="ARBA00035585"/>
    </source>
</evidence>
<dbReference type="Proteomes" id="UP001589670">
    <property type="component" value="Unassembled WGS sequence"/>
</dbReference>
<keyword evidence="7 12" id="KW-0406">Ion transport</keyword>
<dbReference type="RefSeq" id="WP_377069394.1">
    <property type="nucleotide sequence ID" value="NZ_JBHMEC010000015.1"/>
</dbReference>
<reference evidence="13 14" key="1">
    <citation type="submission" date="2024-09" db="EMBL/GenBank/DDBJ databases">
        <authorList>
            <person name="Sun Q."/>
            <person name="Mori K."/>
        </authorList>
    </citation>
    <scope>NUCLEOTIDE SEQUENCE [LARGE SCALE GENOMIC DNA]</scope>
    <source>
        <strain evidence="13 14">CECT 9424</strain>
    </source>
</reference>
<keyword evidence="2 12" id="KW-1003">Cell membrane</keyword>
<organism evidence="13 14">
    <name type="scientific">Roseovarius ramblicola</name>
    <dbReference type="NCBI Taxonomy" id="2022336"/>
    <lineage>
        <taxon>Bacteria</taxon>
        <taxon>Pseudomonadati</taxon>
        <taxon>Pseudomonadota</taxon>
        <taxon>Alphaproteobacteria</taxon>
        <taxon>Rhodobacterales</taxon>
        <taxon>Roseobacteraceae</taxon>
        <taxon>Roseovarius</taxon>
    </lineage>
</organism>
<dbReference type="NCBIfam" id="NF010805">
    <property type="entry name" value="PRK14209.1"/>
    <property type="match status" value="1"/>
</dbReference>
<keyword evidence="14" id="KW-1185">Reference proteome</keyword>
<keyword evidence="12" id="KW-0813">Transport</keyword>
<protein>
    <recommendedName>
        <fullName evidence="12">Fluoride-specific ion channel FluC</fullName>
    </recommendedName>
</protein>
<keyword evidence="12" id="KW-0479">Metal-binding</keyword>
<dbReference type="PANTHER" id="PTHR28259">
    <property type="entry name" value="FLUORIDE EXPORT PROTEIN 1-RELATED"/>
    <property type="match status" value="1"/>
</dbReference>
<feature type="binding site" evidence="12">
    <location>
        <position position="74"/>
    </location>
    <ligand>
        <name>Na(+)</name>
        <dbReference type="ChEBI" id="CHEBI:29101"/>
        <note>structural</note>
    </ligand>
</feature>
<keyword evidence="3" id="KW-0997">Cell inner membrane</keyword>
<comment type="similarity">
    <text evidence="10 12">Belongs to the fluoride channel Fluc/FEX (TC 1.A.43) family.</text>
</comment>
<evidence type="ECO:0000256" key="4">
    <source>
        <dbReference type="ARBA" id="ARBA00022692"/>
    </source>
</evidence>
<dbReference type="EMBL" id="JBHMEC010000015">
    <property type="protein sequence ID" value="MFB9149961.1"/>
    <property type="molecule type" value="Genomic_DNA"/>
</dbReference>
<dbReference type="PANTHER" id="PTHR28259:SF1">
    <property type="entry name" value="FLUORIDE EXPORT PROTEIN 1-RELATED"/>
    <property type="match status" value="1"/>
</dbReference>
<dbReference type="HAMAP" id="MF_00454">
    <property type="entry name" value="FluC"/>
    <property type="match status" value="1"/>
</dbReference>
<keyword evidence="9 12" id="KW-0407">Ion channel</keyword>
<name>A0ABV5HZW1_9RHOB</name>
<evidence type="ECO:0000256" key="2">
    <source>
        <dbReference type="ARBA" id="ARBA00022475"/>
    </source>
</evidence>
<comment type="catalytic activity">
    <reaction evidence="11">
        <text>fluoride(in) = fluoride(out)</text>
        <dbReference type="Rhea" id="RHEA:76159"/>
        <dbReference type="ChEBI" id="CHEBI:17051"/>
    </reaction>
    <physiologicalReaction direction="left-to-right" evidence="11">
        <dbReference type="Rhea" id="RHEA:76160"/>
    </physiologicalReaction>
</comment>
<evidence type="ECO:0000256" key="3">
    <source>
        <dbReference type="ARBA" id="ARBA00022519"/>
    </source>
</evidence>
<evidence type="ECO:0000256" key="6">
    <source>
        <dbReference type="ARBA" id="ARBA00023053"/>
    </source>
</evidence>
<comment type="function">
    <text evidence="12">Fluoride-specific ion channel. Important for reducing fluoride concentration in the cell, thus reducing its toxicity.</text>
</comment>
<feature type="transmembrane region" description="Helical" evidence="12">
    <location>
        <begin position="67"/>
        <end position="90"/>
    </location>
</feature>
<sequence>MMMTIFQVAAGGALGAVMRLGVTLGMGRVAPPGFPLGVLTVNVLGSFLIGALVVLSFHRGFDHLNPFLVTGILGGFTTFSTFSLEALTLYERGAAGAALAYVGLSVGLSLAAVALGAWAMRAVVA</sequence>
<evidence type="ECO:0000313" key="14">
    <source>
        <dbReference type="Proteomes" id="UP001589670"/>
    </source>
</evidence>
<feature type="transmembrane region" description="Helical" evidence="12">
    <location>
        <begin position="35"/>
        <end position="55"/>
    </location>
</feature>
<evidence type="ECO:0000256" key="12">
    <source>
        <dbReference type="HAMAP-Rule" id="MF_00454"/>
    </source>
</evidence>
<keyword evidence="6 12" id="KW-0915">Sodium</keyword>
<proteinExistence type="inferred from homology"/>
<feature type="transmembrane region" description="Helical" evidence="12">
    <location>
        <begin position="96"/>
        <end position="120"/>
    </location>
</feature>
<keyword evidence="4 12" id="KW-0812">Transmembrane</keyword>
<evidence type="ECO:0000256" key="9">
    <source>
        <dbReference type="ARBA" id="ARBA00023303"/>
    </source>
</evidence>
<comment type="activity regulation">
    <text evidence="12">Na(+) is not transported, but it plays an essential structural role and its presence is essential for fluoride channel function.</text>
</comment>
<feature type="binding site" evidence="12">
    <location>
        <position position="77"/>
    </location>
    <ligand>
        <name>Na(+)</name>
        <dbReference type="ChEBI" id="CHEBI:29101"/>
        <note>structural</note>
    </ligand>
</feature>
<comment type="caution">
    <text evidence="13">The sequence shown here is derived from an EMBL/GenBank/DDBJ whole genome shotgun (WGS) entry which is preliminary data.</text>
</comment>
<accession>A0ABV5HZW1</accession>
<dbReference type="Pfam" id="PF02537">
    <property type="entry name" value="CRCB"/>
    <property type="match status" value="1"/>
</dbReference>
<evidence type="ECO:0000256" key="5">
    <source>
        <dbReference type="ARBA" id="ARBA00022989"/>
    </source>
</evidence>
<evidence type="ECO:0000313" key="13">
    <source>
        <dbReference type="EMBL" id="MFB9149961.1"/>
    </source>
</evidence>